<dbReference type="InterPro" id="IPR008511">
    <property type="entry name" value="ROH1-like"/>
</dbReference>
<name>A0A1D1Y0H4_9ARAE</name>
<protein>
    <submittedName>
        <fullName evidence="2">Protein OBERON 4</fullName>
    </submittedName>
</protein>
<feature type="region of interest" description="Disordered" evidence="1">
    <location>
        <begin position="1"/>
        <end position="38"/>
    </location>
</feature>
<dbReference type="Pfam" id="PF05633">
    <property type="entry name" value="ROH1-like"/>
    <property type="match status" value="1"/>
</dbReference>
<proteinExistence type="predicted"/>
<evidence type="ECO:0000256" key="1">
    <source>
        <dbReference type="SAM" id="MobiDB-lite"/>
    </source>
</evidence>
<evidence type="ECO:0000313" key="2">
    <source>
        <dbReference type="EMBL" id="JAT48138.1"/>
    </source>
</evidence>
<accession>A0A1D1Y0H4</accession>
<organism evidence="2">
    <name type="scientific">Anthurium amnicola</name>
    <dbReference type="NCBI Taxonomy" id="1678845"/>
    <lineage>
        <taxon>Eukaryota</taxon>
        <taxon>Viridiplantae</taxon>
        <taxon>Streptophyta</taxon>
        <taxon>Embryophyta</taxon>
        <taxon>Tracheophyta</taxon>
        <taxon>Spermatophyta</taxon>
        <taxon>Magnoliopsida</taxon>
        <taxon>Liliopsida</taxon>
        <taxon>Araceae</taxon>
        <taxon>Pothoideae</taxon>
        <taxon>Potheae</taxon>
        <taxon>Anthurium</taxon>
    </lineage>
</organism>
<gene>
    <name evidence="2" type="primary">OBE4_1</name>
    <name evidence="2" type="ORF">g.124546</name>
</gene>
<sequence length="133" mass="14412">IAMLDDKDAGSVVAHRNRSFGRNNNNSGKDHHRPAGGHFRSLSWSVSRSWSAARQLQAIANNLNPPRGNEIIATTGLAVPVYTMNTVLLFCLHHEHRAPLCDVGTRCGNPLPGPGITDPLLGAVQFLMGSMHR</sequence>
<dbReference type="EMBL" id="GDJX01019798">
    <property type="protein sequence ID" value="JAT48138.1"/>
    <property type="molecule type" value="Transcribed_RNA"/>
</dbReference>
<feature type="non-terminal residue" evidence="2">
    <location>
        <position position="1"/>
    </location>
</feature>
<dbReference type="AlphaFoldDB" id="A0A1D1Y0H4"/>
<reference evidence="2" key="1">
    <citation type="submission" date="2015-07" db="EMBL/GenBank/DDBJ databases">
        <title>Transcriptome Assembly of Anthurium amnicola.</title>
        <authorList>
            <person name="Suzuki J."/>
        </authorList>
    </citation>
    <scope>NUCLEOTIDE SEQUENCE</scope>
</reference>